<keyword evidence="5" id="KW-1185">Reference proteome</keyword>
<accession>A0ABT0YXW5</accession>
<evidence type="ECO:0000313" key="4">
    <source>
        <dbReference type="EMBL" id="MCM8568307.1"/>
    </source>
</evidence>
<comment type="caution">
    <text evidence="4">The sequence shown here is derived from an EMBL/GenBank/DDBJ whole genome shotgun (WGS) entry which is preliminary data.</text>
</comment>
<keyword evidence="2" id="KW-0326">Glycosidase</keyword>
<dbReference type="SUPFAM" id="SSF51445">
    <property type="entry name" value="(Trans)glycosidases"/>
    <property type="match status" value="1"/>
</dbReference>
<reference evidence="4" key="1">
    <citation type="submission" date="2022-06" db="EMBL/GenBank/DDBJ databases">
        <title>Gramella sediminis sp. nov., isolated from deep-sea sediment of the Indian Ocean.</title>
        <authorList>
            <person name="Yang L."/>
        </authorList>
    </citation>
    <scope>NUCLEOTIDE SEQUENCE</scope>
    <source>
        <strain evidence="4">HMD3159</strain>
    </source>
</reference>
<evidence type="ECO:0000256" key="2">
    <source>
        <dbReference type="ARBA" id="ARBA00023295"/>
    </source>
</evidence>
<evidence type="ECO:0000259" key="3">
    <source>
        <dbReference type="Pfam" id="PF00150"/>
    </source>
</evidence>
<name>A0ABT0YXW5_9FLAO</name>
<dbReference type="InterPro" id="IPR001547">
    <property type="entry name" value="Glyco_hydro_5"/>
</dbReference>
<evidence type="ECO:0000313" key="5">
    <source>
        <dbReference type="Proteomes" id="UP001155077"/>
    </source>
</evidence>
<dbReference type="Proteomes" id="UP001155077">
    <property type="component" value="Unassembled WGS sequence"/>
</dbReference>
<organism evidence="4 5">
    <name type="scientific">Gramella jeungdoensis</name>
    <dbReference type="NCBI Taxonomy" id="708091"/>
    <lineage>
        <taxon>Bacteria</taxon>
        <taxon>Pseudomonadati</taxon>
        <taxon>Bacteroidota</taxon>
        <taxon>Flavobacteriia</taxon>
        <taxon>Flavobacteriales</taxon>
        <taxon>Flavobacteriaceae</taxon>
        <taxon>Christiangramia</taxon>
    </lineage>
</organism>
<proteinExistence type="predicted"/>
<keyword evidence="1" id="KW-0378">Hydrolase</keyword>
<evidence type="ECO:0000256" key="1">
    <source>
        <dbReference type="ARBA" id="ARBA00022801"/>
    </source>
</evidence>
<protein>
    <submittedName>
        <fullName evidence="4">Cellulase family glycosylhydrolase</fullName>
    </submittedName>
</protein>
<dbReference type="RefSeq" id="WP_252110704.1">
    <property type="nucleotide sequence ID" value="NZ_JAMSCK010000001.1"/>
</dbReference>
<sequence length="862" mass="98297">MNAKELKFNFSLILIVLSLVITSLNAQNKEKGDVIVDENGIMRWGHNNEVVHGFGVNYSAPFAHAYRSAKKKGLDIKAEIDKDVYHFTRLGFDLYRLHVWDTEISDEQGNLLENEHLETFDYLLKQLKDRGINFVITPIAYWGNGWPEPDEDTPGFSDKYGKDKSLTDSEAIKAQQNYLAQFLDHVNPYTGVAYKNEPNLIAFEISNEPHHRGTPQEVKAFINKMVSAMRSTGTKKPIFYNVSHSIHMAETYFDSDIQGGTFQWYPTGLGFQQELEGNLLPNVNDYNIPFNEVIKENHAAKLVYEFDAADVNKAYMYPAMARSFREAGIQLATHFAYDPTFLAYANTEYNTHYMNLNYTPHKALALMIASEIFHEVELGKDLGTYPENLEFGDFKISYKGDLASYNSDEKFIYTNSNTQKPKNISKLEHIAGHGDSEIVKYKGKGAYFLDKLKEGVWRLEVMPDPVLIKNPFGSNSLAKTVSVISWKANQMKLNLDDLGNDFQITGLNEDNNFRENSSTGEFEVSPGTYLLTSVGKSFNVSEFESDLNFDLHGFEAVKNTVDKTYLVHEPLKRVEAGDVFEIKATVVSNEEIEKIEAWLRNGSIYEAIELSAKNNYDYSATVPEKLLENGFLNYRIIVSTNSEKYTFPGGVKGSPADWDFHSSEEFTTRIEGKDSPVYLFDATTDSDNVVRKWSPGNNLVPVNGNETEFQIRIDKLFEEDIENKNAEPIYDYSFRYNFQERIGERSLKNKNKLVLEVRTLNGQHEKLQVALVMDNAASFGKVIELTPELQEISVNLNELRPVRTVTLPRPYPGFLPYYFDHNYKGELNMENIESVQFSIGPGIEEEHLQESHEIGIRSLRLE</sequence>
<gene>
    <name evidence="4" type="ORF">NE848_02890</name>
</gene>
<feature type="domain" description="Glycoside hydrolase family 5" evidence="3">
    <location>
        <begin position="88"/>
        <end position="241"/>
    </location>
</feature>
<dbReference type="EMBL" id="JAMSCK010000001">
    <property type="protein sequence ID" value="MCM8568307.1"/>
    <property type="molecule type" value="Genomic_DNA"/>
</dbReference>
<dbReference type="Pfam" id="PF00150">
    <property type="entry name" value="Cellulase"/>
    <property type="match status" value="1"/>
</dbReference>
<dbReference type="Gene3D" id="3.20.20.80">
    <property type="entry name" value="Glycosidases"/>
    <property type="match status" value="1"/>
</dbReference>
<dbReference type="InterPro" id="IPR017853">
    <property type="entry name" value="GH"/>
</dbReference>